<name>A0ABW6C002_9BACT</name>
<reference evidence="2" key="1">
    <citation type="journal article" date="2019" name="Int. J. Syst. Evol. Microbiol.">
        <title>The Global Catalogue of Microorganisms (GCM) 10K type strain sequencing project: providing services to taxonomists for standard genome sequencing and annotation.</title>
        <authorList>
            <consortium name="The Broad Institute Genomics Platform"/>
            <consortium name="The Broad Institute Genome Sequencing Center for Infectious Disease"/>
            <person name="Wu L."/>
            <person name="Ma J."/>
        </authorList>
    </citation>
    <scope>NUCLEOTIDE SEQUENCE [LARGE SCALE GENOMIC DNA]</scope>
    <source>
        <strain evidence="2">KCTC 23984</strain>
    </source>
</reference>
<keyword evidence="2" id="KW-1185">Reference proteome</keyword>
<dbReference type="EMBL" id="JBHUOX010000025">
    <property type="protein sequence ID" value="MFD3003151.1"/>
    <property type="molecule type" value="Genomic_DNA"/>
</dbReference>
<organism evidence="1 2">
    <name type="scientific">Pontibacter toksunensis</name>
    <dbReference type="NCBI Taxonomy" id="1332631"/>
    <lineage>
        <taxon>Bacteria</taxon>
        <taxon>Pseudomonadati</taxon>
        <taxon>Bacteroidota</taxon>
        <taxon>Cytophagia</taxon>
        <taxon>Cytophagales</taxon>
        <taxon>Hymenobacteraceae</taxon>
        <taxon>Pontibacter</taxon>
    </lineage>
</organism>
<comment type="caution">
    <text evidence="1">The sequence shown here is derived from an EMBL/GenBank/DDBJ whole genome shotgun (WGS) entry which is preliminary data.</text>
</comment>
<gene>
    <name evidence="1" type="primary">mobC</name>
    <name evidence="1" type="ORF">ACFS7Z_22500</name>
</gene>
<sequence>MARKGVKTHEELLVKSVAVRVTAAEHRHLKRLQLQSDCHSVGEVIRRTLTGRPIKLFYKDASLDGVTEELASVREELRAIGVNINQITRHFNASTGGHKRVFLAYQALEQYRKVEQKVNLLLSLISQLARRW</sequence>
<evidence type="ECO:0000313" key="2">
    <source>
        <dbReference type="Proteomes" id="UP001597641"/>
    </source>
</evidence>
<dbReference type="InterPro" id="IPR045788">
    <property type="entry name" value="MobC_2"/>
</dbReference>
<dbReference type="RefSeq" id="WP_377489967.1">
    <property type="nucleotide sequence ID" value="NZ_JBHUOX010000025.1"/>
</dbReference>
<proteinExistence type="predicted"/>
<evidence type="ECO:0000313" key="1">
    <source>
        <dbReference type="EMBL" id="MFD3003151.1"/>
    </source>
</evidence>
<protein>
    <submittedName>
        <fullName evidence="1">Plasmid mobilization relaxosome protein MobC</fullName>
    </submittedName>
</protein>
<dbReference type="Pfam" id="PF19514">
    <property type="entry name" value="MobC_2"/>
    <property type="match status" value="1"/>
</dbReference>
<accession>A0ABW6C002</accession>
<dbReference type="Proteomes" id="UP001597641">
    <property type="component" value="Unassembled WGS sequence"/>
</dbReference>